<protein>
    <submittedName>
        <fullName evidence="2">Uncharacterized protein</fullName>
    </submittedName>
</protein>
<dbReference type="AlphaFoldDB" id="A0A1N7P1E7"/>
<keyword evidence="1" id="KW-0175">Coiled coil</keyword>
<sequence>MAKFEEKSKPIVVKNIWNTHSSKREAILWKKQLWSSLMPNGDRLFLKQRYPEGDGETHLPKEAMQLIEQFQRAKVKEEEAKEEKNQAVNKLKALMAGYERGTIGTKLISGELELRTTCDDDGALTLAITYVGAEDWYTLPGEDYRLYDPRDHEVVHHMLATVLEPD</sequence>
<evidence type="ECO:0000313" key="3">
    <source>
        <dbReference type="Proteomes" id="UP000186795"/>
    </source>
</evidence>
<dbReference type="Proteomes" id="UP000186795">
    <property type="component" value="Unassembled WGS sequence"/>
</dbReference>
<dbReference type="EMBL" id="FTOD01000011">
    <property type="protein sequence ID" value="SIT04378.1"/>
    <property type="molecule type" value="Genomic_DNA"/>
</dbReference>
<evidence type="ECO:0000256" key="1">
    <source>
        <dbReference type="SAM" id="Coils"/>
    </source>
</evidence>
<feature type="coiled-coil region" evidence="1">
    <location>
        <begin position="63"/>
        <end position="97"/>
    </location>
</feature>
<organism evidence="2 3">
    <name type="scientific">Kroppenstedtia eburnea</name>
    <dbReference type="NCBI Taxonomy" id="714067"/>
    <lineage>
        <taxon>Bacteria</taxon>
        <taxon>Bacillati</taxon>
        <taxon>Bacillota</taxon>
        <taxon>Bacilli</taxon>
        <taxon>Bacillales</taxon>
        <taxon>Thermoactinomycetaceae</taxon>
        <taxon>Kroppenstedtia</taxon>
    </lineage>
</organism>
<reference evidence="3" key="1">
    <citation type="submission" date="2017-01" db="EMBL/GenBank/DDBJ databases">
        <authorList>
            <person name="Varghese N."/>
            <person name="Submissions S."/>
        </authorList>
    </citation>
    <scope>NUCLEOTIDE SEQUENCE [LARGE SCALE GENOMIC DNA]</scope>
    <source>
        <strain evidence="3">DSM 45196</strain>
    </source>
</reference>
<evidence type="ECO:0000313" key="2">
    <source>
        <dbReference type="EMBL" id="SIT04378.1"/>
    </source>
</evidence>
<dbReference type="RefSeq" id="WP_234992635.1">
    <property type="nucleotide sequence ID" value="NZ_CP048103.1"/>
</dbReference>
<gene>
    <name evidence="2" type="ORF">SAMN05421790_11110</name>
</gene>
<proteinExistence type="predicted"/>
<name>A0A1N7P1E7_9BACL</name>
<keyword evidence="3" id="KW-1185">Reference proteome</keyword>
<accession>A0A1N7P1E7</accession>